<dbReference type="GO" id="GO:0016616">
    <property type="term" value="F:oxidoreductase activity, acting on the CH-OH group of donors, NAD or NADP as acceptor"/>
    <property type="evidence" value="ECO:0007669"/>
    <property type="project" value="TreeGrafter"/>
</dbReference>
<reference evidence="3" key="1">
    <citation type="journal article" date="2020" name="Stud. Mycol.">
        <title>101 Dothideomycetes genomes: a test case for predicting lifestyles and emergence of pathogens.</title>
        <authorList>
            <person name="Haridas S."/>
            <person name="Albert R."/>
            <person name="Binder M."/>
            <person name="Bloem J."/>
            <person name="Labutti K."/>
            <person name="Salamov A."/>
            <person name="Andreopoulos B."/>
            <person name="Baker S."/>
            <person name="Barry K."/>
            <person name="Bills G."/>
            <person name="Bluhm B."/>
            <person name="Cannon C."/>
            <person name="Castanera R."/>
            <person name="Culley D."/>
            <person name="Daum C."/>
            <person name="Ezra D."/>
            <person name="Gonzalez J."/>
            <person name="Henrissat B."/>
            <person name="Kuo A."/>
            <person name="Liang C."/>
            <person name="Lipzen A."/>
            <person name="Lutzoni F."/>
            <person name="Magnuson J."/>
            <person name="Mondo S."/>
            <person name="Nolan M."/>
            <person name="Ohm R."/>
            <person name="Pangilinan J."/>
            <person name="Park H.-J."/>
            <person name="Ramirez L."/>
            <person name="Alfaro M."/>
            <person name="Sun H."/>
            <person name="Tritt A."/>
            <person name="Yoshinaga Y."/>
            <person name="Zwiers L.-H."/>
            <person name="Turgeon B."/>
            <person name="Goodwin S."/>
            <person name="Spatafora J."/>
            <person name="Crous P."/>
            <person name="Grigoriev I."/>
        </authorList>
    </citation>
    <scope>NUCLEOTIDE SEQUENCE</scope>
    <source>
        <strain evidence="3">CBS 116435</strain>
    </source>
</reference>
<comment type="caution">
    <text evidence="3">The sequence shown here is derived from an EMBL/GenBank/DDBJ whole genome shotgun (WGS) entry which is preliminary data.</text>
</comment>
<organism evidence="3 4">
    <name type="scientific">Polychaeton citri CBS 116435</name>
    <dbReference type="NCBI Taxonomy" id="1314669"/>
    <lineage>
        <taxon>Eukaryota</taxon>
        <taxon>Fungi</taxon>
        <taxon>Dikarya</taxon>
        <taxon>Ascomycota</taxon>
        <taxon>Pezizomycotina</taxon>
        <taxon>Dothideomycetes</taxon>
        <taxon>Dothideomycetidae</taxon>
        <taxon>Capnodiales</taxon>
        <taxon>Capnodiaceae</taxon>
        <taxon>Polychaeton</taxon>
    </lineage>
</organism>
<dbReference type="AlphaFoldDB" id="A0A9P4UKG5"/>
<name>A0A9P4UKG5_9PEZI</name>
<evidence type="ECO:0000313" key="4">
    <source>
        <dbReference type="Proteomes" id="UP000799441"/>
    </source>
</evidence>
<sequence length="291" mass="31577">MARGPPDYGITSIDYTKTIHNLTGKTILITGTAGGIEKAVARSAARAGASHIIVSDVVFCDTLIDELKRAGRCHYHRSQCLQPIAECIRPTSLTSKTLNASAKADMSQLPTGLDIIVNMAGRFEPYIPLLESDPDRYWSAFEVNLKGAINIARAFLPTLLNTIRGLKTLINASSIGALTTRGGGGSYRTTKLGILRFTEFLSNDYAAQGLAAYCVHPGAVATELGLGLPQEMQAVLIDKPALPGDAIVWLAHDRKEWLGGRYVSCTWDMPELVAKREEIVKGDKLKMRMAF</sequence>
<keyword evidence="4" id="KW-1185">Reference proteome</keyword>
<protein>
    <submittedName>
        <fullName evidence="3">Oxidoreductase</fullName>
    </submittedName>
</protein>
<dbReference type="InterPro" id="IPR036291">
    <property type="entry name" value="NAD(P)-bd_dom_sf"/>
</dbReference>
<dbReference type="PANTHER" id="PTHR42760">
    <property type="entry name" value="SHORT-CHAIN DEHYDROGENASES/REDUCTASES FAMILY MEMBER"/>
    <property type="match status" value="1"/>
</dbReference>
<evidence type="ECO:0000256" key="2">
    <source>
        <dbReference type="ARBA" id="ARBA00023002"/>
    </source>
</evidence>
<keyword evidence="2" id="KW-0560">Oxidoreductase</keyword>
<dbReference type="Pfam" id="PF00106">
    <property type="entry name" value="adh_short"/>
    <property type="match status" value="1"/>
</dbReference>
<dbReference type="CDD" id="cd05233">
    <property type="entry name" value="SDR_c"/>
    <property type="match status" value="1"/>
</dbReference>
<dbReference type="OrthoDB" id="1933717at2759"/>
<comment type="similarity">
    <text evidence="1">Belongs to the short-chain dehydrogenases/reductases (SDR) family.</text>
</comment>
<dbReference type="EMBL" id="MU003844">
    <property type="protein sequence ID" value="KAF2717434.1"/>
    <property type="molecule type" value="Genomic_DNA"/>
</dbReference>
<dbReference type="Proteomes" id="UP000799441">
    <property type="component" value="Unassembled WGS sequence"/>
</dbReference>
<dbReference type="Gene3D" id="3.40.50.720">
    <property type="entry name" value="NAD(P)-binding Rossmann-like Domain"/>
    <property type="match status" value="1"/>
</dbReference>
<evidence type="ECO:0000313" key="3">
    <source>
        <dbReference type="EMBL" id="KAF2717434.1"/>
    </source>
</evidence>
<proteinExistence type="inferred from homology"/>
<accession>A0A9P4UKG5</accession>
<dbReference type="PANTHER" id="PTHR42760:SF37">
    <property type="entry name" value="CLAVALDEHYDE DEHYDROGENASE"/>
    <property type="match status" value="1"/>
</dbReference>
<dbReference type="SUPFAM" id="SSF51735">
    <property type="entry name" value="NAD(P)-binding Rossmann-fold domains"/>
    <property type="match status" value="1"/>
</dbReference>
<evidence type="ECO:0000256" key="1">
    <source>
        <dbReference type="ARBA" id="ARBA00006484"/>
    </source>
</evidence>
<gene>
    <name evidence="3" type="ORF">K431DRAFT_323171</name>
</gene>
<dbReference type="PRINTS" id="PR00081">
    <property type="entry name" value="GDHRDH"/>
</dbReference>
<dbReference type="InterPro" id="IPR002347">
    <property type="entry name" value="SDR_fam"/>
</dbReference>